<keyword evidence="1" id="KW-0732">Signal</keyword>
<sequence length="86" mass="9655">MRSFKLTLTWILLPFILELVQGKNTRDIGTPWLLSGVPLAGDELIAPPREPVQCNPNECKETGNCNSFRICSEGSWKNQTCGEDLY</sequence>
<feature type="chain" id="PRO_5035285599" evidence="1">
    <location>
        <begin position="23"/>
        <end position="86"/>
    </location>
</feature>
<comment type="caution">
    <text evidence="2">The sequence shown here is derived from an EMBL/GenBank/DDBJ whole genome shotgun (WGS) entry which is preliminary data.</text>
</comment>
<name>A0A8J2KZ94_9HEXA</name>
<feature type="signal peptide" evidence="1">
    <location>
        <begin position="1"/>
        <end position="22"/>
    </location>
</feature>
<evidence type="ECO:0000313" key="3">
    <source>
        <dbReference type="Proteomes" id="UP000708208"/>
    </source>
</evidence>
<organism evidence="2 3">
    <name type="scientific">Allacma fusca</name>
    <dbReference type="NCBI Taxonomy" id="39272"/>
    <lineage>
        <taxon>Eukaryota</taxon>
        <taxon>Metazoa</taxon>
        <taxon>Ecdysozoa</taxon>
        <taxon>Arthropoda</taxon>
        <taxon>Hexapoda</taxon>
        <taxon>Collembola</taxon>
        <taxon>Symphypleona</taxon>
        <taxon>Sminthuridae</taxon>
        <taxon>Allacma</taxon>
    </lineage>
</organism>
<dbReference type="EMBL" id="CAJVCH010529829">
    <property type="protein sequence ID" value="CAG7823538.1"/>
    <property type="molecule type" value="Genomic_DNA"/>
</dbReference>
<proteinExistence type="predicted"/>
<gene>
    <name evidence="2" type="ORF">AFUS01_LOCUS33750</name>
</gene>
<protein>
    <submittedName>
        <fullName evidence="2">Uncharacterized protein</fullName>
    </submittedName>
</protein>
<keyword evidence="3" id="KW-1185">Reference proteome</keyword>
<evidence type="ECO:0000313" key="2">
    <source>
        <dbReference type="EMBL" id="CAG7823538.1"/>
    </source>
</evidence>
<dbReference type="Proteomes" id="UP000708208">
    <property type="component" value="Unassembled WGS sequence"/>
</dbReference>
<accession>A0A8J2KZ94</accession>
<evidence type="ECO:0000256" key="1">
    <source>
        <dbReference type="SAM" id="SignalP"/>
    </source>
</evidence>
<dbReference type="AlphaFoldDB" id="A0A8J2KZ94"/>
<reference evidence="2" key="1">
    <citation type="submission" date="2021-06" db="EMBL/GenBank/DDBJ databases">
        <authorList>
            <person name="Hodson N. C."/>
            <person name="Mongue J. A."/>
            <person name="Jaron S. K."/>
        </authorList>
    </citation>
    <scope>NUCLEOTIDE SEQUENCE</scope>
</reference>